<dbReference type="Proteomes" id="UP001152759">
    <property type="component" value="Chromosome 5"/>
</dbReference>
<proteinExistence type="predicted"/>
<dbReference type="Gene3D" id="2.60.120.620">
    <property type="entry name" value="q2cbj1_9rhob like domain"/>
    <property type="match status" value="1"/>
</dbReference>
<evidence type="ECO:0000313" key="3">
    <source>
        <dbReference type="EMBL" id="CAH0390456.1"/>
    </source>
</evidence>
<feature type="domain" description="Prolyl 4-hydroxylase alpha subunit Fe(2+) 2OG dioxygenase" evidence="2">
    <location>
        <begin position="153"/>
        <end position="240"/>
    </location>
</feature>
<dbReference type="AlphaFoldDB" id="A0A9P0F3J1"/>
<organism evidence="3 4">
    <name type="scientific">Bemisia tabaci</name>
    <name type="common">Sweetpotato whitefly</name>
    <name type="synonym">Aleurodes tabaci</name>
    <dbReference type="NCBI Taxonomy" id="7038"/>
    <lineage>
        <taxon>Eukaryota</taxon>
        <taxon>Metazoa</taxon>
        <taxon>Ecdysozoa</taxon>
        <taxon>Arthropoda</taxon>
        <taxon>Hexapoda</taxon>
        <taxon>Insecta</taxon>
        <taxon>Pterygota</taxon>
        <taxon>Neoptera</taxon>
        <taxon>Paraneoptera</taxon>
        <taxon>Hemiptera</taxon>
        <taxon>Sternorrhyncha</taxon>
        <taxon>Aleyrodoidea</taxon>
        <taxon>Aleyrodidae</taxon>
        <taxon>Aleyrodinae</taxon>
        <taxon>Bemisia</taxon>
    </lineage>
</organism>
<feature type="region of interest" description="Disordered" evidence="1">
    <location>
        <begin position="1"/>
        <end position="28"/>
    </location>
</feature>
<keyword evidence="4" id="KW-1185">Reference proteome</keyword>
<feature type="compositionally biased region" description="Acidic residues" evidence="1">
    <location>
        <begin position="15"/>
        <end position="28"/>
    </location>
</feature>
<dbReference type="InterPro" id="IPR044862">
    <property type="entry name" value="Pro_4_hyd_alph_FE2OG_OXY"/>
</dbReference>
<dbReference type="Pfam" id="PF13640">
    <property type="entry name" value="2OG-FeII_Oxy_3"/>
    <property type="match status" value="1"/>
</dbReference>
<feature type="compositionally biased region" description="Acidic residues" evidence="1">
    <location>
        <begin position="381"/>
        <end position="390"/>
    </location>
</feature>
<reference evidence="3" key="1">
    <citation type="submission" date="2021-12" db="EMBL/GenBank/DDBJ databases">
        <authorList>
            <person name="King R."/>
        </authorList>
    </citation>
    <scope>NUCLEOTIDE SEQUENCE</scope>
</reference>
<protein>
    <recommendedName>
        <fullName evidence="2">Prolyl 4-hydroxylase alpha subunit Fe(2+) 2OG dioxygenase domain-containing protein</fullName>
    </recommendedName>
</protein>
<accession>A0A9P0F3J1</accession>
<gene>
    <name evidence="3" type="ORF">BEMITA_LOCUS9176</name>
</gene>
<evidence type="ECO:0000256" key="1">
    <source>
        <dbReference type="SAM" id="MobiDB-lite"/>
    </source>
</evidence>
<sequence length="961" mass="108270">MMRPWHRKNQYLESHEDESDTESEELLDSENDLPSMIWSTLQKLKTPVAFAFSAVNPSLPNPGLHLLRHGVIGLPLSTDEAKKIISEASPSPFGRGEETIVDNSVRKCWELNPTQFSLENPAWDQALKVILDSVSKGLGISKGAEKISAELYKLLLYESGAFFKAHTDSEKGLGMFATLVVCLPSSHEGGRLVLTHDNEKYEFETALSSKFSTSYAAWYADIRHEVLPVTSGYRLMLVYNLMRPSDFVVPSYNLACERVQKLSTLLQQYDLQLESGDGTLPPFLLHRLKHKYTQANLKFNLLKSQDLNQALVLKQLSIELGFEMYLATLELTINGDDGCDSFEEIQRSQKLQNIVELDGNLVVKSLFCSDNALIDPTPQDEAGEADEEDHEGPTGNAGCPATYWYRDTTVILIPPSKQLDFAFHMESYGDVIEPLFSKLIEKYSQNPTQKQKLEHLCELALKRKGQYGRDLDYLRAIPPFFQKAAATALNAGLFELFDEACTKTTNKIMLLHDFPRILGCWAAKRGFVTMSDKLSRALSAASSIAEQINFLRSVTNGFEAGLQDPCSAEVANFKQWSDKALLSAISQITTLTKADGISLGQLPKTMDWKLYQSNLMPSIQRAAKVVKISFTNTFLSSCQHELIQEQKSFIEYIIQSIWEDFIFDFTQPGSVVNFPVNKEEINASDCNHIIENTSRILSPEYVEAVVIPAMTNAILTASKKCSHELFVELVRMILKNELAGFRFPTTDSEPPTSHKCFVQALLIKFLINDVGFEPQVQNSLSIPPRSCKCKDCSVVNNFLLNPTQKRLDFPCSKARRYHLHQNFTNCSNLCYNVVTIRSCDPNIWRITKNHQQCYKNARDVWLKKTVTTVQTLAVLENDEQVKGKLEMYLQPYYDVIMNAKIKELPNLKHLITTHGASNHGGPADNLRIDHIGQVGHKRSGTEIELQNCETIKRSREGALNI</sequence>
<evidence type="ECO:0000259" key="2">
    <source>
        <dbReference type="Pfam" id="PF13640"/>
    </source>
</evidence>
<name>A0A9P0F3J1_BEMTA</name>
<feature type="region of interest" description="Disordered" evidence="1">
    <location>
        <begin position="377"/>
        <end position="397"/>
    </location>
</feature>
<dbReference type="EMBL" id="OU963866">
    <property type="protein sequence ID" value="CAH0390456.1"/>
    <property type="molecule type" value="Genomic_DNA"/>
</dbReference>
<dbReference type="PANTHER" id="PTHR33099">
    <property type="entry name" value="FE2OG DIOXYGENASE DOMAIN-CONTAINING PROTEIN"/>
    <property type="match status" value="1"/>
</dbReference>
<dbReference type="PANTHER" id="PTHR33099:SF7">
    <property type="entry name" value="MYND-TYPE DOMAIN-CONTAINING PROTEIN"/>
    <property type="match status" value="1"/>
</dbReference>
<evidence type="ECO:0000313" key="4">
    <source>
        <dbReference type="Proteomes" id="UP001152759"/>
    </source>
</evidence>